<dbReference type="Gene3D" id="3.30.559.10">
    <property type="entry name" value="Chloramphenicol acetyltransferase-like domain"/>
    <property type="match status" value="8"/>
</dbReference>
<gene>
    <name evidence="8" type="ORF">HNR67_004546</name>
</gene>
<dbReference type="Pfam" id="PF00550">
    <property type="entry name" value="PP-binding"/>
    <property type="match status" value="7"/>
</dbReference>
<dbReference type="FunFam" id="3.30.300.30:FF:000010">
    <property type="entry name" value="Enterobactin synthetase component F"/>
    <property type="match status" value="3"/>
</dbReference>
<dbReference type="CDD" id="cd17646">
    <property type="entry name" value="A_NRPS_AB3403-like"/>
    <property type="match status" value="1"/>
</dbReference>
<dbReference type="SUPFAM" id="SSF56801">
    <property type="entry name" value="Acetyl-CoA synthetase-like"/>
    <property type="match status" value="6"/>
</dbReference>
<dbReference type="Pfam" id="PF00501">
    <property type="entry name" value="AMP-binding"/>
    <property type="match status" value="6"/>
</dbReference>
<feature type="domain" description="Carrier" evidence="7">
    <location>
        <begin position="4893"/>
        <end position="4968"/>
    </location>
</feature>
<dbReference type="SUPFAM" id="SSF52777">
    <property type="entry name" value="CoA-dependent acyltransferases"/>
    <property type="match status" value="16"/>
</dbReference>
<dbReference type="CDD" id="cd05930">
    <property type="entry name" value="A_NRPS"/>
    <property type="match status" value="4"/>
</dbReference>
<dbReference type="InterPro" id="IPR010060">
    <property type="entry name" value="NRPS_synth"/>
</dbReference>
<dbReference type="Gene3D" id="3.40.50.12780">
    <property type="entry name" value="N-terminal domain of ligase-like"/>
    <property type="match status" value="2"/>
</dbReference>
<dbReference type="GO" id="GO:0005829">
    <property type="term" value="C:cytosol"/>
    <property type="evidence" value="ECO:0007669"/>
    <property type="project" value="TreeGrafter"/>
</dbReference>
<name>A0A7W7FVE9_9PSEU</name>
<dbReference type="SMART" id="SM00823">
    <property type="entry name" value="PKS_PP"/>
    <property type="match status" value="7"/>
</dbReference>
<accession>A0A7W7FVE9</accession>
<dbReference type="Pfam" id="PF00668">
    <property type="entry name" value="Condensation"/>
    <property type="match status" value="8"/>
</dbReference>
<dbReference type="Pfam" id="PF13193">
    <property type="entry name" value="AMP-binding_C"/>
    <property type="match status" value="5"/>
</dbReference>
<dbReference type="GO" id="GO:0017000">
    <property type="term" value="P:antibiotic biosynthetic process"/>
    <property type="evidence" value="ECO:0007669"/>
    <property type="project" value="UniProtKB-KW"/>
</dbReference>
<dbReference type="InterPro" id="IPR001031">
    <property type="entry name" value="Thioesterase"/>
</dbReference>
<keyword evidence="9" id="KW-1185">Reference proteome</keyword>
<evidence type="ECO:0000256" key="6">
    <source>
        <dbReference type="SAM" id="MobiDB-lite"/>
    </source>
</evidence>
<dbReference type="NCBIfam" id="TIGR01733">
    <property type="entry name" value="AA-adenyl-dom"/>
    <property type="match status" value="6"/>
</dbReference>
<dbReference type="Gene3D" id="3.40.50.1820">
    <property type="entry name" value="alpha/beta hydrolase"/>
    <property type="match status" value="1"/>
</dbReference>
<dbReference type="SMART" id="SM00824">
    <property type="entry name" value="PKS_TE"/>
    <property type="match status" value="1"/>
</dbReference>
<dbReference type="PROSITE" id="PS00012">
    <property type="entry name" value="PHOSPHOPANTETHEINE"/>
    <property type="match status" value="4"/>
</dbReference>
<keyword evidence="3" id="KW-0597">Phosphoprotein</keyword>
<dbReference type="Gene3D" id="2.30.38.10">
    <property type="entry name" value="Luciferase, Domain 3"/>
    <property type="match status" value="4"/>
</dbReference>
<evidence type="ECO:0000256" key="5">
    <source>
        <dbReference type="ARBA" id="ARBA00023194"/>
    </source>
</evidence>
<dbReference type="NCBIfam" id="TIGR01720">
    <property type="entry name" value="NRPS-para261"/>
    <property type="match status" value="1"/>
</dbReference>
<dbReference type="PROSITE" id="PS00455">
    <property type="entry name" value="AMP_BINDING"/>
    <property type="match status" value="6"/>
</dbReference>
<proteinExistence type="predicted"/>
<dbReference type="Proteomes" id="UP000533598">
    <property type="component" value="Unassembled WGS sequence"/>
</dbReference>
<evidence type="ECO:0000313" key="8">
    <source>
        <dbReference type="EMBL" id="MBB4678428.1"/>
    </source>
</evidence>
<dbReference type="CDD" id="cd19540">
    <property type="entry name" value="LCL_NRPS-like"/>
    <property type="match status" value="5"/>
</dbReference>
<dbReference type="InterPro" id="IPR045851">
    <property type="entry name" value="AMP-bd_C_sf"/>
</dbReference>
<dbReference type="Gene3D" id="3.30.300.30">
    <property type="match status" value="6"/>
</dbReference>
<evidence type="ECO:0000256" key="2">
    <source>
        <dbReference type="ARBA" id="ARBA00022450"/>
    </source>
</evidence>
<dbReference type="GO" id="GO:0072330">
    <property type="term" value="P:monocarboxylic acid biosynthetic process"/>
    <property type="evidence" value="ECO:0007669"/>
    <property type="project" value="UniProtKB-ARBA"/>
</dbReference>
<dbReference type="InterPro" id="IPR042099">
    <property type="entry name" value="ANL_N_sf"/>
</dbReference>
<dbReference type="InterPro" id="IPR000873">
    <property type="entry name" value="AMP-dep_synth/lig_dom"/>
</dbReference>
<dbReference type="GO" id="GO:0031177">
    <property type="term" value="F:phosphopantetheine binding"/>
    <property type="evidence" value="ECO:0007669"/>
    <property type="project" value="InterPro"/>
</dbReference>
<comment type="caution">
    <text evidence="8">The sequence shown here is derived from an EMBL/GenBank/DDBJ whole genome shotgun (WGS) entry which is preliminary data.</text>
</comment>
<dbReference type="InterPro" id="IPR020845">
    <property type="entry name" value="AMP-binding_CS"/>
</dbReference>
<dbReference type="Gene3D" id="3.40.50.980">
    <property type="match status" value="8"/>
</dbReference>
<dbReference type="PANTHER" id="PTHR45527">
    <property type="entry name" value="NONRIBOSOMAL PEPTIDE SYNTHETASE"/>
    <property type="match status" value="1"/>
</dbReference>
<dbReference type="InterPro" id="IPR010071">
    <property type="entry name" value="AA_adenyl_dom"/>
</dbReference>
<dbReference type="InterPro" id="IPR009081">
    <property type="entry name" value="PP-bd_ACP"/>
</dbReference>
<comment type="cofactor">
    <cofactor evidence="1">
        <name>pantetheine 4'-phosphate</name>
        <dbReference type="ChEBI" id="CHEBI:47942"/>
    </cofactor>
</comment>
<dbReference type="InterPro" id="IPR020806">
    <property type="entry name" value="PKS_PP-bd"/>
</dbReference>
<dbReference type="InterPro" id="IPR036736">
    <property type="entry name" value="ACP-like_sf"/>
</dbReference>
<evidence type="ECO:0000256" key="3">
    <source>
        <dbReference type="ARBA" id="ARBA00022553"/>
    </source>
</evidence>
<feature type="domain" description="Carrier" evidence="7">
    <location>
        <begin position="5929"/>
        <end position="6004"/>
    </location>
</feature>
<dbReference type="InterPro" id="IPR023213">
    <property type="entry name" value="CAT-like_dom_sf"/>
</dbReference>
<dbReference type="EMBL" id="JACHMH010000001">
    <property type="protein sequence ID" value="MBB4678428.1"/>
    <property type="molecule type" value="Genomic_DNA"/>
</dbReference>
<dbReference type="Gene3D" id="3.30.559.30">
    <property type="entry name" value="Nonribosomal peptide synthetase, condensation domain"/>
    <property type="match status" value="8"/>
</dbReference>
<dbReference type="PROSITE" id="PS50075">
    <property type="entry name" value="CARRIER"/>
    <property type="match status" value="7"/>
</dbReference>
<feature type="region of interest" description="Disordered" evidence="6">
    <location>
        <begin position="5911"/>
        <end position="5931"/>
    </location>
</feature>
<dbReference type="FunFam" id="3.40.50.12780:FF:000012">
    <property type="entry name" value="Non-ribosomal peptide synthetase"/>
    <property type="match status" value="2"/>
</dbReference>
<dbReference type="SUPFAM" id="SSF53474">
    <property type="entry name" value="alpha/beta-Hydrolases"/>
    <property type="match status" value="1"/>
</dbReference>
<organism evidence="8 9">
    <name type="scientific">Crossiella cryophila</name>
    <dbReference type="NCBI Taxonomy" id="43355"/>
    <lineage>
        <taxon>Bacteria</taxon>
        <taxon>Bacillati</taxon>
        <taxon>Actinomycetota</taxon>
        <taxon>Actinomycetes</taxon>
        <taxon>Pseudonocardiales</taxon>
        <taxon>Pseudonocardiaceae</taxon>
        <taxon>Crossiella</taxon>
    </lineage>
</organism>
<dbReference type="SMART" id="SM01294">
    <property type="entry name" value="PKS_PP_betabranch"/>
    <property type="match status" value="1"/>
</dbReference>
<protein>
    <submittedName>
        <fullName evidence="8">Amino acid adenylation domain-containing protein/non-ribosomal peptide synthase protein (TIGR01720 family)</fullName>
    </submittedName>
</protein>
<evidence type="ECO:0000256" key="1">
    <source>
        <dbReference type="ARBA" id="ARBA00001957"/>
    </source>
</evidence>
<evidence type="ECO:0000259" key="7">
    <source>
        <dbReference type="PROSITE" id="PS50075"/>
    </source>
</evidence>
<dbReference type="PANTHER" id="PTHR45527:SF1">
    <property type="entry name" value="FATTY ACID SYNTHASE"/>
    <property type="match status" value="1"/>
</dbReference>
<evidence type="ECO:0000313" key="9">
    <source>
        <dbReference type="Proteomes" id="UP000533598"/>
    </source>
</evidence>
<dbReference type="NCBIfam" id="NF003417">
    <property type="entry name" value="PRK04813.1"/>
    <property type="match status" value="6"/>
</dbReference>
<keyword evidence="2" id="KW-0596">Phosphopantetheine</keyword>
<dbReference type="FunFam" id="2.30.38.10:FF:000001">
    <property type="entry name" value="Non-ribosomal peptide synthetase PvdI"/>
    <property type="match status" value="5"/>
</dbReference>
<dbReference type="Pfam" id="PF00975">
    <property type="entry name" value="Thioesterase"/>
    <property type="match status" value="1"/>
</dbReference>
<feature type="domain" description="Carrier" evidence="7">
    <location>
        <begin position="903"/>
        <end position="976"/>
    </location>
</feature>
<feature type="domain" description="Carrier" evidence="7">
    <location>
        <begin position="3891"/>
        <end position="3966"/>
    </location>
</feature>
<keyword evidence="5" id="KW-0045">Antibiotic biosynthesis</keyword>
<dbReference type="FunFam" id="3.40.50.980:FF:000001">
    <property type="entry name" value="Non-ribosomal peptide synthetase"/>
    <property type="match status" value="4"/>
</dbReference>
<dbReference type="InterPro" id="IPR001242">
    <property type="entry name" value="Condensation_dom"/>
</dbReference>
<dbReference type="CDD" id="cd12117">
    <property type="entry name" value="A_NRPS_Srf_like"/>
    <property type="match status" value="1"/>
</dbReference>
<evidence type="ECO:0000256" key="4">
    <source>
        <dbReference type="ARBA" id="ARBA00022737"/>
    </source>
</evidence>
<dbReference type="GO" id="GO:0043041">
    <property type="term" value="P:amino acid activation for nonribosomal peptide biosynthetic process"/>
    <property type="evidence" value="ECO:0007669"/>
    <property type="project" value="TreeGrafter"/>
</dbReference>
<reference evidence="8 9" key="1">
    <citation type="submission" date="2020-08" db="EMBL/GenBank/DDBJ databases">
        <title>Sequencing the genomes of 1000 actinobacteria strains.</title>
        <authorList>
            <person name="Klenk H.-P."/>
        </authorList>
    </citation>
    <scope>NUCLEOTIDE SEQUENCE [LARGE SCALE GENOMIC DNA]</scope>
    <source>
        <strain evidence="8 9">DSM 44230</strain>
    </source>
</reference>
<dbReference type="GO" id="GO:0008610">
    <property type="term" value="P:lipid biosynthetic process"/>
    <property type="evidence" value="ECO:0007669"/>
    <property type="project" value="UniProtKB-ARBA"/>
</dbReference>
<feature type="domain" description="Carrier" evidence="7">
    <location>
        <begin position="2855"/>
        <end position="2930"/>
    </location>
</feature>
<dbReference type="RefSeq" id="WP_185004262.1">
    <property type="nucleotide sequence ID" value="NZ_JACHMH010000001.1"/>
</dbReference>
<dbReference type="GO" id="GO:0044550">
    <property type="term" value="P:secondary metabolite biosynthetic process"/>
    <property type="evidence" value="ECO:0007669"/>
    <property type="project" value="UniProtKB-ARBA"/>
</dbReference>
<feature type="domain" description="Carrier" evidence="7">
    <location>
        <begin position="1837"/>
        <end position="1912"/>
    </location>
</feature>
<dbReference type="GO" id="GO:0003824">
    <property type="term" value="F:catalytic activity"/>
    <property type="evidence" value="ECO:0007669"/>
    <property type="project" value="InterPro"/>
</dbReference>
<dbReference type="FunFam" id="1.10.1200.10:FF:000016">
    <property type="entry name" value="Non-ribosomal peptide synthase"/>
    <property type="match status" value="3"/>
</dbReference>
<dbReference type="NCBIfam" id="NF004282">
    <property type="entry name" value="PRK05691.1"/>
    <property type="match status" value="7"/>
</dbReference>
<dbReference type="InterPro" id="IPR025110">
    <property type="entry name" value="AMP-bd_C"/>
</dbReference>
<feature type="domain" description="Carrier" evidence="7">
    <location>
        <begin position="6967"/>
        <end position="7045"/>
    </location>
</feature>
<sequence length="7285" mass="783086">MSARLPLTPAQHGVWVAQQLAPASPLFTCAVYLDIPGAIAESALRQAISRAVAETEALRVRFTADGEQVSQHVDPDIRGGLTVLEVDGEAAARAWVQADRARVADPLGDQPLFEHVLLKLGQGRHWLYFRYHHLLLDGYGLTLYARRLLELHNALAEGVEAPASGFATLSELVQEESAYHVGARAQRDRAHWLAEFADLPESTELGEGPAGLAPSPLEVTGELPAALAEGRWSVPLIAATAAHTHRHTGATEVLVRVFLAARLTPVALATPAMLVNDLPLRLSVRPGMSFAELAAQTETRLAQATRHQRFPGDLLRRELADGLSGPEVNVLSFTSDQFRIGGVDAVLRPVSAGPVRDLTINAYTGDGAVRLLLHGHPERFTADSLGRHRDRLSRLLTAVAADPEITIGALELTSPAEHAALAAWNETGTEPATRSLVRMFEDQDPAAIAVVTEHETLTYGELNTRANRLAHDLIAHGAGPETPIAVLLERSADFVVAAWAVLKAGAVYVPVDPDYPAERVLFLLEDSGAELVVSTVDAPESPAHNPGVPVYRDGAAYLIYTSGSTGTPKGAVITHGGITNMLDWAQREYPLGPGDRMLLKAPNGFDVSVYELLWPLTRGAAVVIARPGGHEDPAYLAELIREQRVSTCEFVPALLALYLDEHTTAPALGMVTAGGEALPPGLVERFARVCPDTVLLNTYGPAETAVNATWWQAVPGEPVAIGRPLPNTRAHVLDSALAPAAIGAVGELYLAGVQVGRGYLDRPGLTAERFVADPYGPAGTRMYRTGDLARRRADGLLEFAGRADAQVKINGQRVEPGEVAALLSTAPGVVQAEVVVRTSAAGVKQLIAYVVGGAGDLRAWLTERAPAHLVPAVVVPLTEIPLTPNGKVDRRALPEPEIAPVTAPRTETERLLCQVLGELLGTEVGADTHFLAQGGDSIIAIQLVGRLRAHGIELTPRQVFAHPVLADLAAAATLVAESTVDEPVGELAPTPIMRWLLTRGAPIQDYAQTLELSAPDLTEADFLAALQLVLDRHDALRLRLDGERLTVRPVGSVQARDCLTDRLDPAAGIVLRAELTGGTLLLSLHHLVVDGVSWRVLLPDLAEALTAIRADRPARLSVPGTSLRTWANSLPARAEDPAVRAELPHWQQLLDAEPLDLGTGDGLRSVDIELDAATTARLLTDLPAAYRADGDDVLLAGLAAAIGRPVTVELEGHGRLGAGLATTVGWFTTAHPVRLDPGPLNWTELASGDAEAGRVLRAVKESVRAIPGEGLGFGLLRWLNPETAPVLAALPEPAVSLNYLGRLDGAALGWPLAGSPLQGNTTDPAFLPPLEINTYLREAEDGLRLTARWSSATFDADRVAELAHRWRAALIGLSRHTGSGLTPSDVPLVAIGQAELDELCGAAGDVADVLPLAPLQQGLLTHSLHTTGADPYVAQLVLDIQGDLDLTALHTAVDRLLTRHPNLRAGFHTRGAADPVQVVPAAITGHWAEHQTDEAGVAEFLAADRARGFDLRRPPLLRFTALRLGSDRTRLVFTHHHLLLDGWSLPPLLAELFALYRGETPPVGTPYREFLTWLADRDRAEVTRLWLAELAGVSPTVLAPDAEPNTPRSTEILLTTEQTAALLATTRAAGLTLGALAQSLWGLVLAGLTGAEDVVFGAPVAGRPPELPGVDRMIGLFINTLPVRVKLAEGESLAGLTARVQEQQARLGEQHTVRLADLWQTELFDTILAFENYPMPDRLDTAGLRLAVAANTEDTHYPLTVSVFPGEQLRITLDTAVLSPEALATVAGKLRALLESASSTVDTQVTAVFSEQERALVLGERPRTELDYFASRSTGRAPRTPREELLCAMVAEVLSLDSITIDDEFFELGGTSMVMIRLAHRVRAEFDVELSLRDFFAAPTVAELAERLDSLAPQQQGLTARERPERVPLSFAQERMWFLQRLQGGGSYTIPIALQLTGPLDVPALHGALTDLVDRHEALRTIYPEDAEGPHQVVLPVGTPLPFEVVRTNTPDLDAAGAYPFDLNRETPLRVTLFELGEQQHTLFLALHHIATDGASLTPLAHDLSTAYAARLRGQDANLAELPVQYADFALWQKETQAEELAKQLGYWKQNLASLPKEVTFPADRPRPAAPTYEGSHVEFLIGHELYDRVVELAGQTRTTPFMVLQAVVALLLNKLGAGEDIPLGGITGDRPDPILDEVVGVFINTIIYRISTAGDPTFTELLHRVRETGLSAYANRDVPFEKLVEELNPERARTRHVFFQVMVAWLDLTDADIVLPHIQVEPGPVTSGTSKFDVHFDCHVHPDGLLCRLEYATDLYDHETAQRFAERFTRILAAVTADPAARLSTVDVLSAEERTRVLESFNSTEITLPPETFVDLMEAQDPALEAVVCDGERVSYGEFNARVNQLAHSLIRRGIGPESRIAVMLPYSVDLVVALWAIIKAGAAYIPVDTGYPIERINYILEDSGAALLMAERDLDGFERIPVTAPEESTANPGVRAYPDSPSYIIYTSGSTGRPKGTLNTYLGMDNRFFWMQEDIGLGPADRVLQATPTGFDVSVWEVFWTLSRGATLVVPKPGGHRDPVYMSRLMHAESVTVAHLGASRLAAFLAEAELPASVRAIESGDEVMPAELIRRFHRESKNPDVWLTNAYGPTEAAIDVTRWPTPAEPGTVLIGPPVRNTTAYVLDAALNPVAPGVFGELYIGGLQLARGYLDRSGLTAERFVANPFGPPGDRIYRTGDLARWTETGELEYQGRADDQVKLRGQRIELGEVESAMTSFPGVARAAVAVHQQRLVGYVIPAGPVDHEQLRAHLAARLPEYMVPPLVVELDVFPALPSGKMDRSALPAPDFAPLTGRRPRTVREEVLCQIFAEVTGVPEVFLDDDFFALGGHSLSVARLASRIRAVLGAEIELAVLFDATTPAKVAARLDGATARRPRLTARERGDRLPLSHAQERLWFLHRFEGPSATYNLPVALRLSGVVDVAALDAAIADVAQRHEALRTIFAEDAEGPHQVILDAVPPLATVAVPGDLDTALAEAVQVHFDLAVEPPLRSTLFDLGAGEYVLLLVLHHIAGDAFSMEPLAGDLITAYTARVDGSAPEWAPLPVQYADYAVWQRELLGSSSDPDSELSRQVGYWKEALAGLPEQLALPTDRPRPAVSSHRGGMVEFQVPAEVHSGLSELARSNQATLFMVVQAALVTLLHRLGAGDDVVIGSPVANRGEDAVAGLVGFFVNNLVLRTDLSGDPAFTEVLARVRAAGLAAYAHQDVPFERVVEAVNPARSTARHPLFQVNLNWVDAEARAVYARANQLPGLTGQVLELTSDTAKFDLSFFLSELPEGGLACALEFAADLFDRGTAERIAHRLTDLFTALLAAPDRPVGDLDVLTERERHQLLIEWNNTAHELPQGTLTELLAAQIARTPDATAVVFDGTTLSYAELDRQANALARRLLALGAGPERFVGVLLPVSEQLLVTLLAVLRTGAAYLPLDPGTPAERLAFMLGDIAPVAVVSTPELTALAGDIPVLVPDHGESTERLVPATRSGNAAFVIFTSGSTGAPKAVLVEHGSLVAYLAWATDEYASLREHALVHSPVSFDLTATGLWGPLLHGGRVELVRWNETGPDSTVGVAKPAFVKATPSHLQLLDVVDERYSPSGQLVLGGESLLGDALDAWRAGHPGVTVLNEYGPTETTVGCTVFRIEPGDPLPSGVITIGTPVWNTRILVLDHRLRLAPVGTAGELYVAGELVTRGYQNRPGLTSTRFVANPFAPGERMYRTGDLARWTESGRLEFLSRVDDQVKIRGFRIELGEVEAVLGAVPGVTQAAVVVREDQPGDKRLVAYVVGTAGLDELRAEATRVLPDYMVPSAFVPLDVLPRTGNGKLDRRALPAPQHSETGRAAADGVESQVAALFTDLLGVPEAFADTDFFAMGGHSMLVARLVNQVRAGFAVDISIKDVFENSTVAGIARLVAAGRDARPALRRRARPARVPLSPAQHRMWFLDRLEGPSATYTIPISLKLSGALDESALRAAFDDVVARHESLRTIVAEDGDEVYQVVTEQAPEFTVIEVSPSTVDDEVARAAQGSFALDRELPARAVLLRVGATEHVLLVLLHHIAADGGSMPVLAADLATAYAARLAGRAPEWTPLPVQYADYVLWQRDFAEEHLGFWTRALAGIPEEISLPADRPRPAAPSHRGGAVPLTVPAELRTRLAEVARAHGASEFMGLQAAFATLLSRLGAGSDVVLGSPVAERPDAALEGLVGLFVNTLVLRTDLSGNPSFAEVLGRVRAFDVAAYARADLPFEQLVEALNPVRSRARHPLFQVMLTLNAEQAAPSLPGLTATVGDLPLDRAKFDLSLALSEQDGAWTGVLEYATDLFDAATVEAIGARFLGLIEQVTAAPEQPVHAVDLLTPAERAELLDTRNATAKARPETLLPQRFEEQAANTPDAVAVADGTWSLSYAELNRLANQLARHLREQGVGAGSVVPVVLPRSAELMVALLAVLKSGAAYLPIDHAYPAERIDLLLSDSGANLVITESTFHSGLDDLPGENLGLPLDPRSAAYLIYTSGSTGRPKGVVIEHAALAAYLGEAEAMYPAASGEALVHSSVAFDMPVTTLFTPLITGGRIRFGALDEHTTRPDLLKVTPSHLRLLDTLPTQASDAYNLIIGGEALDGEVLQRWRDRHPDAVITNEYGPTEATVGCVVFHLHPGDQRITGPVPIGRPIGNARVYVLDEHLRPVPPGVWGELYLAGAGLARGYHDRPALTAERFLANPFEANGSRMYRTGDRVRWNTTGELEYAGRVDEQVKVRGFRIEPGEIEAALSAVDGVAQAAVLVRADRLVAYLVHDRDLSTEDIRATLAAKLPAHLVPSAFVTLDEIPLNPNGKLDRRALPAPGREQGGRAPEGLAEQTLAALFAEVLGLDAVSAEHDFFAAGGQSLLAGVLVNRIRAVLGVRVELRQLFDTPTVAGLAAQLESAPRHERFALRPRPERLPLSFGQERLWFLHGLDGPSDTYNVPVALRLTGVVDVPALRQALTDLSTRHETLRTIFATDGRGSRQIVLADGHPALEVREVSSESLDNALAEAAGHRFDLAAEVPFRGWLFQVDTEESVLVLVLHHIAGDAVSMATLAADLSTAYTARVAGQSPRWAPLPVQYADYAVWQREVLGNGELSRQLDHWVHTLADAPAQIALPTDRPRPAVASHRGDSVAFTVPAKLRGALTQLAQRHGATLFMVLHAAFSTLLSRHGAGTDVVLGTPVAGRTDAAAHDLVGLFVNTLVLRADLSGDPSFRELLGRIRATDLAAYAHQDLPFEHLVEALNPERSTAQQPLVQVTIMLDNTGQLPALHLPGLTAEAEAVSSSSAKFDLSLSFVDGKDGDLAGALEFATDLFDRDTAATLTDRLLRVLTEVVTTPELPLSEIGLLSESDRQHLLTTWNGTPREIPAATVVELFDAQVAANPDAVAVVEAGIPTSYAELDARSRRVAAHLRAHGVGQETAVALWLERSLDLVVATLAVLRAGGAYVPLDPRHSPTWLSRILEDTGALLVLTHDAAGPGLPEGRPVLNLAELSEVDTDFAAPAHPAQLAYVMYTSGSTGTPKGIGVSQRDIVALATDECWRGGAHERVLLRSPHAFDAATYELWVPLLNGGRVVVSPPGELDLVSLRRLLVAEGVTALFLTTALFNVIAEEDPAVFGTVRQVWTGGEQVSPAAFRRVLAAGGPELVHVYGPTETTTFATYHPVGNLVPGATIPIGRAMTGMRAYVLDARLSLVPPGVPGELYLGGAGVARGYVGQPIASAERFVADPFTPGGRMYRTGDVVRYNADGQLEFVGRADTQVKIRGFRIEPGEIESVLTSAEDIAQAAVVVREDAQGERHLLAYVVAAPGRQLDRAEIGTRLAASVPRYMVPSGIVVLDSLPLTPNGKLDHRALPVPTGPVATPGRGPRSPREEILSRLFAEVLGVPSVSTSDNFFELGGHSLRVTRLVSRVRAVLGVELPVRDVFEAPTVAGLAARLDRMAQARPGITAGERPTRIPLSFAQRRLWFLHRFEGPSPAYNIPLALRLTGSLDTGALTAALADVVARHESLRTVLGEDEAGAYQVVLPAGEAKPRLEVTDVPAAALAEHLDAAATYTFDLATEIPVRAWVLRQSEREAVFLLLVHHIAADAESLRPLAADLATAYQARLFGNRPEWTDLPVQYADYALWQDQLLDSFSGELLDFWTTALAGAPEELNLPIDRPRSTLSTGAGAAVPLRIDPALHRRLAELAEANGVTVFMVLQAGLAALLDRLGAGSDLPIGTPTAGRVDQALDGLIGFFLNTLVLRTDTSGAPSFAELLGRVRRTDLDAYEHQDLPFERLVETLNPARSTGRHPLFQVMLSFRNNAQADLELPGLRIEPVDAQLPAAKFDLSFSLTELFDVDGEPDGIEGELQYATALFDSGTATGLAQRLVRVLDQASDTPETSIGDLDVLLPTEPELLLHNWNRTELNHPAATLVTLFETAATEHAEATAVIDGDITVTYAELNRRANRLAHLLIGAGVGPESVVALALPRSLDLIVAAHAVAKAGAAYTPIDLDNPPERAARMIADAGARLVLTTSATDLPGLALDSPATATQLDEQPDTNPGIPLQPENAAYVMFTSGSTGRPKGVVVSHASVVNHLGWLQREYRLGTDDRVLQKTPIGFTVSVWELFWPLQSGATTVIAEPGGHRDPEYLADLVARHGITTVHFVPSMLELLLAELDPARLRGLRRIFVGGEALSRDLHDRFTTATGVPLYYKYGSTEVTCDATFWDPATDPGSRALVTIGQPIDNTRVHVLDGALRPVPPGVPGELYVAGAQVSRGYAGQPGLTAERFIADPFTPGGRLYRTGDLVRWDNEGRLHFVGRADAQLKVRGIRVEPGEIELALTELSTVDRAVVLARKDVLAAYVTGRAEPGELRRALAARLPAHLVPSAIVVLPEFPVTANGKLDLAALPEPEREVYFGRPPASADEHLLCGLFADVLGLPEVGVDEDFFALGGHSMLATRLISRVRGKLGGSARTLTVRSLFESPTVAGLATRLRADSESEPLAMLLPLRPGGTGTPLFCVHPLGGMSWSYVQLSRHLPERYPVYGLQAAGLDGTGKLAGSITEMAAQYVARLRQVQPAGPYRLVGWSFGGLVAHEMAVQLRETGAEVELLAVLDTYPRDRHTPTRSEADLLDGVEVPAELDGLPPHRIESVKAVFVNNNELAGRHLPRTYDGDLVFCQATRLDPGETRREPDLWRPHVTGAIAVHPIEASHNDLLDSRPATAVGELLARLLGELERN</sequence>
<dbReference type="SUPFAM" id="SSF47336">
    <property type="entry name" value="ACP-like"/>
    <property type="match status" value="7"/>
</dbReference>
<dbReference type="InterPro" id="IPR006162">
    <property type="entry name" value="Ppantetheine_attach_site"/>
</dbReference>
<keyword evidence="4" id="KW-0677">Repeat</keyword>
<dbReference type="InterPro" id="IPR020802">
    <property type="entry name" value="TesA-like"/>
</dbReference>
<dbReference type="InterPro" id="IPR029058">
    <property type="entry name" value="AB_hydrolase_fold"/>
</dbReference>
<dbReference type="Gene3D" id="1.10.1200.10">
    <property type="entry name" value="ACP-like"/>
    <property type="match status" value="6"/>
</dbReference>